<evidence type="ECO:0000256" key="2">
    <source>
        <dbReference type="ARBA" id="ARBA00013194"/>
    </source>
</evidence>
<dbReference type="PANTHER" id="PTHR47245:SF1">
    <property type="entry name" value="FOLDASE PROTEIN PRSA"/>
    <property type="match status" value="1"/>
</dbReference>
<keyword evidence="5" id="KW-0413">Isomerase</keyword>
<evidence type="ECO:0000256" key="5">
    <source>
        <dbReference type="ARBA" id="ARBA00023235"/>
    </source>
</evidence>
<proteinExistence type="predicted"/>
<dbReference type="InterPro" id="IPR027304">
    <property type="entry name" value="Trigger_fact/SurA_dom_sf"/>
</dbReference>
<dbReference type="Gene3D" id="3.10.50.40">
    <property type="match status" value="1"/>
</dbReference>
<dbReference type="PROSITE" id="PS51257">
    <property type="entry name" value="PROKAR_LIPOPROTEIN"/>
    <property type="match status" value="1"/>
</dbReference>
<dbReference type="PANTHER" id="PTHR47245">
    <property type="entry name" value="PEPTIDYLPROLYL ISOMERASE"/>
    <property type="match status" value="1"/>
</dbReference>
<dbReference type="SUPFAM" id="SSF109998">
    <property type="entry name" value="Triger factor/SurA peptide-binding domain-like"/>
    <property type="match status" value="1"/>
</dbReference>
<keyword evidence="3" id="KW-0732">Signal</keyword>
<dbReference type="Pfam" id="PF13624">
    <property type="entry name" value="SurA_N_3"/>
    <property type="match status" value="1"/>
</dbReference>
<name>A0A6J7IQS0_9ZZZZ</name>
<dbReference type="Pfam" id="PF13145">
    <property type="entry name" value="Rotamase_2"/>
    <property type="match status" value="1"/>
</dbReference>
<evidence type="ECO:0000256" key="3">
    <source>
        <dbReference type="ARBA" id="ARBA00022729"/>
    </source>
</evidence>
<reference evidence="7" key="1">
    <citation type="submission" date="2020-05" db="EMBL/GenBank/DDBJ databases">
        <authorList>
            <person name="Chiriac C."/>
            <person name="Salcher M."/>
            <person name="Ghai R."/>
            <person name="Kavagutti S V."/>
        </authorList>
    </citation>
    <scope>NUCLEOTIDE SEQUENCE</scope>
</reference>
<dbReference type="Gene3D" id="1.10.4030.10">
    <property type="entry name" value="Porin chaperone SurA, peptide-binding domain"/>
    <property type="match status" value="1"/>
</dbReference>
<evidence type="ECO:0000256" key="1">
    <source>
        <dbReference type="ARBA" id="ARBA00000971"/>
    </source>
</evidence>
<evidence type="ECO:0000256" key="4">
    <source>
        <dbReference type="ARBA" id="ARBA00023110"/>
    </source>
</evidence>
<evidence type="ECO:0000313" key="7">
    <source>
        <dbReference type="EMBL" id="CAB4933663.1"/>
    </source>
</evidence>
<dbReference type="EC" id="5.2.1.8" evidence="2"/>
<dbReference type="InterPro" id="IPR046357">
    <property type="entry name" value="PPIase_dom_sf"/>
</dbReference>
<dbReference type="AlphaFoldDB" id="A0A6J7IQS0"/>
<organism evidence="7">
    <name type="scientific">freshwater metagenome</name>
    <dbReference type="NCBI Taxonomy" id="449393"/>
    <lineage>
        <taxon>unclassified sequences</taxon>
        <taxon>metagenomes</taxon>
        <taxon>ecological metagenomes</taxon>
    </lineage>
</organism>
<comment type="catalytic activity">
    <reaction evidence="1">
        <text>[protein]-peptidylproline (omega=180) = [protein]-peptidylproline (omega=0)</text>
        <dbReference type="Rhea" id="RHEA:16237"/>
        <dbReference type="Rhea" id="RHEA-COMP:10747"/>
        <dbReference type="Rhea" id="RHEA-COMP:10748"/>
        <dbReference type="ChEBI" id="CHEBI:83833"/>
        <dbReference type="ChEBI" id="CHEBI:83834"/>
        <dbReference type="EC" id="5.2.1.8"/>
    </reaction>
</comment>
<dbReference type="InterPro" id="IPR050245">
    <property type="entry name" value="PrsA_foldase"/>
</dbReference>
<accession>A0A6J7IQS0</accession>
<keyword evidence="4" id="KW-0697">Rotamase</keyword>
<gene>
    <name evidence="7" type="ORF">UFOPK3674_01327</name>
</gene>
<sequence>MSRISRIFPALCAILLVFIVAGCGSSDSVPKGDVMNVDGTTTSKETFDHWFTIALKSAGQGGAAPTLDPPTFKKCVAASKATAPKPVKGQVAPTDAQYLAQCKQQYDGVKSQVMTFLIRSEWLEQEAAKKDIKITDAEVLAAFNKVRRQQFPKAAEYEKYLKDAGITEADLLLRQRTQMLEQEITKKVNAETGKVTDAQIKAYYEKNKAQQFSQPAVRDTLVVLTKDKATAAKAKAEIEAGASWASVAKKYSIDPASKDSGGKLPVAQGQGEQALEEAVFGGPVGKAIVGPVKTTDGWYIVRVQKETPGKVTQLDAALKQSLRSVVAQQQQQSALQKFGKEYQTRWKKLTECATGYIVSDCHNYKKPKSTTTTAPTTPSSGG</sequence>
<feature type="domain" description="PpiC" evidence="6">
    <location>
        <begin position="215"/>
        <end position="305"/>
    </location>
</feature>
<dbReference type="PROSITE" id="PS50198">
    <property type="entry name" value="PPIC_PPIASE_2"/>
    <property type="match status" value="1"/>
</dbReference>
<dbReference type="SUPFAM" id="SSF54534">
    <property type="entry name" value="FKBP-like"/>
    <property type="match status" value="1"/>
</dbReference>
<dbReference type="EMBL" id="CAFBMX010000006">
    <property type="protein sequence ID" value="CAB4933663.1"/>
    <property type="molecule type" value="Genomic_DNA"/>
</dbReference>
<dbReference type="InterPro" id="IPR000297">
    <property type="entry name" value="PPIase_PpiC"/>
</dbReference>
<dbReference type="GO" id="GO:0003755">
    <property type="term" value="F:peptidyl-prolyl cis-trans isomerase activity"/>
    <property type="evidence" value="ECO:0007669"/>
    <property type="project" value="UniProtKB-KW"/>
</dbReference>
<protein>
    <recommendedName>
        <fullName evidence="2">peptidylprolyl isomerase</fullName>
        <ecNumber evidence="2">5.2.1.8</ecNumber>
    </recommendedName>
</protein>
<evidence type="ECO:0000259" key="6">
    <source>
        <dbReference type="PROSITE" id="PS50198"/>
    </source>
</evidence>